<dbReference type="RefSeq" id="WP_203839803.1">
    <property type="nucleotide sequence ID" value="NZ_BAAATV010000011.1"/>
</dbReference>
<dbReference type="SUPFAM" id="SSF53800">
    <property type="entry name" value="Chelatase"/>
    <property type="match status" value="1"/>
</dbReference>
<dbReference type="InterPro" id="IPR050963">
    <property type="entry name" value="Sirohydro_Cobaltochel/CbiX"/>
</dbReference>
<protein>
    <submittedName>
        <fullName evidence="3">Cobalamin biosynthesis protein</fullName>
    </submittedName>
</protein>
<dbReference type="Gene3D" id="3.40.50.1400">
    <property type="match status" value="2"/>
</dbReference>
<evidence type="ECO:0000256" key="1">
    <source>
        <dbReference type="ARBA" id="ARBA00022723"/>
    </source>
</evidence>
<keyword evidence="1" id="KW-0479">Metal-binding</keyword>
<dbReference type="CDD" id="cd03416">
    <property type="entry name" value="CbiX_SirB_N"/>
    <property type="match status" value="1"/>
</dbReference>
<gene>
    <name evidence="3" type="ORF">Ahu01nite_058300</name>
</gene>
<keyword evidence="4" id="KW-1185">Reference proteome</keyword>
<reference evidence="3 4" key="1">
    <citation type="submission" date="2021-01" db="EMBL/GenBank/DDBJ databases">
        <title>Whole genome shotgun sequence of Actinoplanes humidus NBRC 14915.</title>
        <authorList>
            <person name="Komaki H."/>
            <person name="Tamura T."/>
        </authorList>
    </citation>
    <scope>NUCLEOTIDE SEQUENCE [LARGE SCALE GENOMIC DNA]</scope>
    <source>
        <strain evidence="3 4">NBRC 14915</strain>
    </source>
</reference>
<dbReference type="PANTHER" id="PTHR33542:SF5">
    <property type="entry name" value="FERROCHELATASE CHE1"/>
    <property type="match status" value="1"/>
</dbReference>
<dbReference type="PANTHER" id="PTHR33542">
    <property type="entry name" value="SIROHYDROCHLORIN FERROCHELATASE, CHLOROPLASTIC"/>
    <property type="match status" value="1"/>
</dbReference>
<dbReference type="Proteomes" id="UP000603200">
    <property type="component" value="Unassembled WGS sequence"/>
</dbReference>
<name>A0ABQ3ZW01_9ACTN</name>
<dbReference type="InterPro" id="IPR002762">
    <property type="entry name" value="CbiX-like"/>
</dbReference>
<evidence type="ECO:0000313" key="4">
    <source>
        <dbReference type="Proteomes" id="UP000603200"/>
    </source>
</evidence>
<evidence type="ECO:0000313" key="3">
    <source>
        <dbReference type="EMBL" id="GIE22728.1"/>
    </source>
</evidence>
<dbReference type="Pfam" id="PF01903">
    <property type="entry name" value="CbiX"/>
    <property type="match status" value="2"/>
</dbReference>
<comment type="caution">
    <text evidence="3">The sequence shown here is derived from an EMBL/GenBank/DDBJ whole genome shotgun (WGS) entry which is preliminary data.</text>
</comment>
<proteinExistence type="predicted"/>
<dbReference type="EMBL" id="BOMN01000085">
    <property type="protein sequence ID" value="GIE22728.1"/>
    <property type="molecule type" value="Genomic_DNA"/>
</dbReference>
<organism evidence="3 4">
    <name type="scientific">Winogradskya humida</name>
    <dbReference type="NCBI Taxonomy" id="113566"/>
    <lineage>
        <taxon>Bacteria</taxon>
        <taxon>Bacillati</taxon>
        <taxon>Actinomycetota</taxon>
        <taxon>Actinomycetes</taxon>
        <taxon>Micromonosporales</taxon>
        <taxon>Micromonosporaceae</taxon>
        <taxon>Winogradskya</taxon>
    </lineage>
</organism>
<sequence>MRPPRLAVVLVAHGSRDPRAAQATEALTRAVGARHPEWDVRASYLDHNGPRPRQVLASFDDEGHRRAVLVPLLLTAAYHGRVDVPGEISAARAAGVRLDVELADVLGPVSGAVPDLLLDGLVTRLDAVGDLDGLVTPLDAVGDLDGLVTPLNAVGDLDALVLAAAGTRDAGARVTVEQSAAALSARLGLPCRVAYASAAPPLSGDAVRALRAAGHERIGLASYFLAPGLLWDATVASAREAGVQVVAEPLTDTPALVSLVASRVTAALLRGARPDARVLVPS</sequence>
<accession>A0ABQ3ZW01</accession>
<keyword evidence="2" id="KW-0456">Lyase</keyword>
<evidence type="ECO:0000256" key="2">
    <source>
        <dbReference type="ARBA" id="ARBA00023239"/>
    </source>
</evidence>